<name>A0ABU3TUD2_9BACT</name>
<dbReference type="PANTHER" id="PTHR22777:SF17">
    <property type="entry name" value="UPF0053 PROTEIN SLL0260"/>
    <property type="match status" value="1"/>
</dbReference>
<dbReference type="InterPro" id="IPR036318">
    <property type="entry name" value="FAD-bd_PCMH-like_sf"/>
</dbReference>
<keyword evidence="5 7" id="KW-0129">CBS domain</keyword>
<dbReference type="InterPro" id="IPR000644">
    <property type="entry name" value="CBS_dom"/>
</dbReference>
<evidence type="ECO:0000256" key="6">
    <source>
        <dbReference type="ARBA" id="ARBA00023136"/>
    </source>
</evidence>
<feature type="transmembrane region" description="Helical" evidence="8">
    <location>
        <begin position="65"/>
        <end position="83"/>
    </location>
</feature>
<dbReference type="SUPFAM" id="SSF56176">
    <property type="entry name" value="FAD-binding/transporter-associated domain-like"/>
    <property type="match status" value="1"/>
</dbReference>
<organism evidence="10 11">
    <name type="scientific">Aquirufa regiilacus</name>
    <dbReference type="NCBI Taxonomy" id="3024868"/>
    <lineage>
        <taxon>Bacteria</taxon>
        <taxon>Pseudomonadati</taxon>
        <taxon>Bacteroidota</taxon>
        <taxon>Cytophagia</taxon>
        <taxon>Cytophagales</taxon>
        <taxon>Flectobacillaceae</taxon>
        <taxon>Aquirufa</taxon>
    </lineage>
</organism>
<evidence type="ECO:0000256" key="1">
    <source>
        <dbReference type="ARBA" id="ARBA00004141"/>
    </source>
</evidence>
<dbReference type="SMART" id="SM01091">
    <property type="entry name" value="CorC_HlyC"/>
    <property type="match status" value="1"/>
</dbReference>
<dbReference type="InterPro" id="IPR044751">
    <property type="entry name" value="Ion_transp-like_CBS"/>
</dbReference>
<dbReference type="CDD" id="cd04590">
    <property type="entry name" value="CBS_pair_CorC_HlyC_assoc"/>
    <property type="match status" value="1"/>
</dbReference>
<dbReference type="Pfam" id="PF01595">
    <property type="entry name" value="CNNM"/>
    <property type="match status" value="1"/>
</dbReference>
<gene>
    <name evidence="10" type="ORF">PQG45_10460</name>
</gene>
<dbReference type="PANTHER" id="PTHR22777">
    <property type="entry name" value="HEMOLYSIN-RELATED"/>
    <property type="match status" value="1"/>
</dbReference>
<keyword evidence="3" id="KW-0677">Repeat</keyword>
<keyword evidence="2 8" id="KW-0812">Transmembrane</keyword>
<proteinExistence type="predicted"/>
<sequence>MPNPEYTIQSAQIIGIITSMVFSAFFSGVEMAFVSSNKLYFELKAKQDILSAKIISHFNKTPSRFIGTMLIGNTLSLVAYGIFMEEYLHHLILANIPIIQNELFARLLASVLATVLILTTSEFTPKSIFLINPDAILEFLAIPIWIIHTLMFPLVWLTVGLSKWFITKVLRLTYSEEKPAYGLTDLNHYLQNLNRKVSTEEENEVDTKIFHNALEFKQVKVRDCMIPRTEITAIELEEGIEGLTKTFIESGHSKVLVYKETLEEVIGYCHSLALFKKPKDLQSILTPIPIVPEAMPANDLMIKFSKERKSLAIVVDEFGSTSGLVSMEDVMEQIFGEIQDEYDDSEDWIEKQLDENTFVLSGRHEIDYLNEKYEWNLPEGDYETLGGMLISLYEDIPEVNETIILSPFQFQILTVTDARIDTIKVIITGKIVQKEELKGKH</sequence>
<dbReference type="InterPro" id="IPR016169">
    <property type="entry name" value="FAD-bd_PCMH_sub2"/>
</dbReference>
<dbReference type="Proteomes" id="UP001249959">
    <property type="component" value="Unassembled WGS sequence"/>
</dbReference>
<evidence type="ECO:0000256" key="2">
    <source>
        <dbReference type="ARBA" id="ARBA00022692"/>
    </source>
</evidence>
<evidence type="ECO:0000256" key="4">
    <source>
        <dbReference type="ARBA" id="ARBA00022989"/>
    </source>
</evidence>
<accession>A0ABU3TUD2</accession>
<reference evidence="10 11" key="1">
    <citation type="submission" date="2023-09" db="EMBL/GenBank/DDBJ databases">
        <title>Aquirufa genomes.</title>
        <authorList>
            <person name="Pitt A."/>
        </authorList>
    </citation>
    <scope>NUCLEOTIDE SEQUENCE [LARGE SCALE GENOMIC DNA]</scope>
    <source>
        <strain evidence="10 11">LEOWEIH-7C</strain>
    </source>
</reference>
<evidence type="ECO:0000256" key="5">
    <source>
        <dbReference type="ARBA" id="ARBA00023122"/>
    </source>
</evidence>
<keyword evidence="6 8" id="KW-0472">Membrane</keyword>
<evidence type="ECO:0000313" key="10">
    <source>
        <dbReference type="EMBL" id="MDU0809459.1"/>
    </source>
</evidence>
<protein>
    <submittedName>
        <fullName evidence="10">Hemolysin family protein</fullName>
    </submittedName>
</protein>
<dbReference type="EMBL" id="JAVNWW010000005">
    <property type="protein sequence ID" value="MDU0809459.1"/>
    <property type="molecule type" value="Genomic_DNA"/>
</dbReference>
<evidence type="ECO:0000259" key="9">
    <source>
        <dbReference type="PROSITE" id="PS51371"/>
    </source>
</evidence>
<feature type="transmembrane region" description="Helical" evidence="8">
    <location>
        <begin position="135"/>
        <end position="159"/>
    </location>
</feature>
<dbReference type="Pfam" id="PF03471">
    <property type="entry name" value="CorC_HlyC"/>
    <property type="match status" value="1"/>
</dbReference>
<evidence type="ECO:0000256" key="3">
    <source>
        <dbReference type="ARBA" id="ARBA00022737"/>
    </source>
</evidence>
<evidence type="ECO:0000256" key="7">
    <source>
        <dbReference type="PROSITE-ProRule" id="PRU00703"/>
    </source>
</evidence>
<dbReference type="InterPro" id="IPR005170">
    <property type="entry name" value="Transptr-assoc_dom"/>
</dbReference>
<evidence type="ECO:0000256" key="8">
    <source>
        <dbReference type="SAM" id="Phobius"/>
    </source>
</evidence>
<dbReference type="InterPro" id="IPR002550">
    <property type="entry name" value="CNNM"/>
</dbReference>
<keyword evidence="4 8" id="KW-1133">Transmembrane helix</keyword>
<dbReference type="Gene3D" id="3.10.580.10">
    <property type="entry name" value="CBS-domain"/>
    <property type="match status" value="1"/>
</dbReference>
<comment type="caution">
    <text evidence="10">The sequence shown here is derived from an EMBL/GenBank/DDBJ whole genome shotgun (WGS) entry which is preliminary data.</text>
</comment>
<dbReference type="Pfam" id="PF00571">
    <property type="entry name" value="CBS"/>
    <property type="match status" value="1"/>
</dbReference>
<feature type="transmembrane region" description="Helical" evidence="8">
    <location>
        <begin position="12"/>
        <end position="34"/>
    </location>
</feature>
<dbReference type="RefSeq" id="WP_316070835.1">
    <property type="nucleotide sequence ID" value="NZ_JAVNWW010000005.1"/>
</dbReference>
<dbReference type="InterPro" id="IPR046342">
    <property type="entry name" value="CBS_dom_sf"/>
</dbReference>
<keyword evidence="11" id="KW-1185">Reference proteome</keyword>
<comment type="subcellular location">
    <subcellularLocation>
        <location evidence="1">Membrane</location>
        <topology evidence="1">Multi-pass membrane protein</topology>
    </subcellularLocation>
</comment>
<evidence type="ECO:0000313" key="11">
    <source>
        <dbReference type="Proteomes" id="UP001249959"/>
    </source>
</evidence>
<dbReference type="Gene3D" id="3.30.465.10">
    <property type="match status" value="1"/>
</dbReference>
<feature type="domain" description="CBS" evidence="9">
    <location>
        <begin position="284"/>
        <end position="341"/>
    </location>
</feature>
<dbReference type="SUPFAM" id="SSF54631">
    <property type="entry name" value="CBS-domain pair"/>
    <property type="match status" value="1"/>
</dbReference>
<feature type="transmembrane region" description="Helical" evidence="8">
    <location>
        <begin position="103"/>
        <end position="123"/>
    </location>
</feature>
<dbReference type="PROSITE" id="PS51371">
    <property type="entry name" value="CBS"/>
    <property type="match status" value="1"/>
</dbReference>